<evidence type="ECO:0000256" key="7">
    <source>
        <dbReference type="ARBA" id="ARBA00023136"/>
    </source>
</evidence>
<proteinExistence type="inferred from homology"/>
<evidence type="ECO:0000256" key="5">
    <source>
        <dbReference type="ARBA" id="ARBA00022970"/>
    </source>
</evidence>
<feature type="transmembrane region" description="Helical" evidence="9">
    <location>
        <begin position="297"/>
        <end position="315"/>
    </location>
</feature>
<feature type="transmembrane region" description="Helical" evidence="9">
    <location>
        <begin position="169"/>
        <end position="194"/>
    </location>
</feature>
<organism evidence="10 11">
    <name type="scientific">Neomoorella stamsii</name>
    <dbReference type="NCBI Taxonomy" id="1266720"/>
    <lineage>
        <taxon>Bacteria</taxon>
        <taxon>Bacillati</taxon>
        <taxon>Bacillota</taxon>
        <taxon>Clostridia</taxon>
        <taxon>Neomoorellales</taxon>
        <taxon>Neomoorellaceae</taxon>
        <taxon>Neomoorella</taxon>
    </lineage>
</organism>
<accession>A0A9X7J4C1</accession>
<feature type="transmembrane region" description="Helical" evidence="9">
    <location>
        <begin position="223"/>
        <end position="246"/>
    </location>
</feature>
<evidence type="ECO:0000256" key="9">
    <source>
        <dbReference type="SAM" id="Phobius"/>
    </source>
</evidence>
<dbReference type="EMBL" id="PVXL01000040">
    <property type="protein sequence ID" value="PRR73444.1"/>
    <property type="molecule type" value="Genomic_DNA"/>
</dbReference>
<dbReference type="GO" id="GO:0006865">
    <property type="term" value="P:amino acid transport"/>
    <property type="evidence" value="ECO:0007669"/>
    <property type="project" value="UniProtKB-KW"/>
</dbReference>
<keyword evidence="5" id="KW-0029">Amino-acid transport</keyword>
<evidence type="ECO:0000256" key="2">
    <source>
        <dbReference type="ARBA" id="ARBA00022448"/>
    </source>
</evidence>
<keyword evidence="7 9" id="KW-0472">Membrane</keyword>
<dbReference type="InterPro" id="IPR052157">
    <property type="entry name" value="BCAA_transport_permease"/>
</dbReference>
<keyword evidence="4 9" id="KW-0812">Transmembrane</keyword>
<protein>
    <submittedName>
        <fullName evidence="10">High-affinity branched-chain amino acid transport system permease protein LivH</fullName>
    </submittedName>
</protein>
<evidence type="ECO:0000313" key="11">
    <source>
        <dbReference type="Proteomes" id="UP000239430"/>
    </source>
</evidence>
<comment type="similarity">
    <text evidence="8">Belongs to the binding-protein-dependent transport system permease family. LivHM subfamily.</text>
</comment>
<dbReference type="PANTHER" id="PTHR11795">
    <property type="entry name" value="BRANCHED-CHAIN AMINO ACID TRANSPORT SYSTEM PERMEASE PROTEIN LIVH"/>
    <property type="match status" value="1"/>
</dbReference>
<comment type="caution">
    <text evidence="10">The sequence shown here is derived from an EMBL/GenBank/DDBJ whole genome shotgun (WGS) entry which is preliminary data.</text>
</comment>
<dbReference type="GO" id="GO:0022857">
    <property type="term" value="F:transmembrane transporter activity"/>
    <property type="evidence" value="ECO:0007669"/>
    <property type="project" value="InterPro"/>
</dbReference>
<feature type="transmembrane region" description="Helical" evidence="9">
    <location>
        <begin position="33"/>
        <end position="52"/>
    </location>
</feature>
<feature type="transmembrane region" description="Helical" evidence="9">
    <location>
        <begin position="91"/>
        <end position="114"/>
    </location>
</feature>
<dbReference type="PANTHER" id="PTHR11795:SF450">
    <property type="entry name" value="ABC TRANSPORTER PERMEASE PROTEIN"/>
    <property type="match status" value="1"/>
</dbReference>
<evidence type="ECO:0000313" key="10">
    <source>
        <dbReference type="EMBL" id="PRR73444.1"/>
    </source>
</evidence>
<dbReference type="AlphaFoldDB" id="A0A9X7J4C1"/>
<feature type="transmembrane region" description="Helical" evidence="9">
    <location>
        <begin position="266"/>
        <end position="290"/>
    </location>
</feature>
<evidence type="ECO:0000256" key="3">
    <source>
        <dbReference type="ARBA" id="ARBA00022475"/>
    </source>
</evidence>
<dbReference type="Proteomes" id="UP000239430">
    <property type="component" value="Unassembled WGS sequence"/>
</dbReference>
<dbReference type="GO" id="GO:0005886">
    <property type="term" value="C:plasma membrane"/>
    <property type="evidence" value="ECO:0007669"/>
    <property type="project" value="UniProtKB-SubCell"/>
</dbReference>
<evidence type="ECO:0000256" key="6">
    <source>
        <dbReference type="ARBA" id="ARBA00022989"/>
    </source>
</evidence>
<keyword evidence="2" id="KW-0813">Transport</keyword>
<sequence length="329" mass="34701">MLAGDNAPNVVASQQGFKEAIGMSLLLSQTINAIMLGCTYSLVAIGFSLFFGVMDVVVFCAGDVAIFAAFCITALVSIAGLYAALNGVLPQFLSTVMIVIIGASLTGILMLAMYRLVIKPFEGKSALMPLLSTIAAGVALRELIGIFYPQGRNPQTFPQLLPSGVLADYALISWRNVIIIVATLVLVALLYLFVNKTKTGLSIQAVSQNKEAAIMVGINWQQIVAITFLIGGFILGIGGFLVASYYDVVRFDMGAMYGLKGFCAAVVGGLGNVYGAIVGGMLIAFVEVFVSAFIPGGTAYASVVAFLMVVIFILFRPEGVIGEKTIEKV</sequence>
<keyword evidence="3" id="KW-1003">Cell membrane</keyword>
<gene>
    <name evidence="10" type="primary">livH_1</name>
    <name evidence="10" type="ORF">MOST_12920</name>
</gene>
<dbReference type="Pfam" id="PF02653">
    <property type="entry name" value="BPD_transp_2"/>
    <property type="match status" value="1"/>
</dbReference>
<feature type="transmembrane region" description="Helical" evidence="9">
    <location>
        <begin position="64"/>
        <end position="85"/>
    </location>
</feature>
<keyword evidence="11" id="KW-1185">Reference proteome</keyword>
<reference evidence="10 11" key="1">
    <citation type="submission" date="2018-03" db="EMBL/GenBank/DDBJ databases">
        <title>Genome sequence of Moorella stamsii DSM 26217.</title>
        <authorList>
            <person name="Poehlein A."/>
            <person name="Daniel R."/>
        </authorList>
    </citation>
    <scope>NUCLEOTIDE SEQUENCE [LARGE SCALE GENOMIC DNA]</scope>
    <source>
        <strain evidence="11">DSM 26217</strain>
    </source>
</reference>
<dbReference type="CDD" id="cd06582">
    <property type="entry name" value="TM_PBP1_LivH_like"/>
    <property type="match status" value="1"/>
</dbReference>
<comment type="subcellular location">
    <subcellularLocation>
        <location evidence="1">Cell membrane</location>
        <topology evidence="1">Multi-pass membrane protein</topology>
    </subcellularLocation>
</comment>
<evidence type="ECO:0000256" key="8">
    <source>
        <dbReference type="ARBA" id="ARBA00037998"/>
    </source>
</evidence>
<dbReference type="InterPro" id="IPR001851">
    <property type="entry name" value="ABC_transp_permease"/>
</dbReference>
<feature type="transmembrane region" description="Helical" evidence="9">
    <location>
        <begin position="126"/>
        <end position="149"/>
    </location>
</feature>
<evidence type="ECO:0000256" key="4">
    <source>
        <dbReference type="ARBA" id="ARBA00022692"/>
    </source>
</evidence>
<keyword evidence="6 9" id="KW-1133">Transmembrane helix</keyword>
<evidence type="ECO:0000256" key="1">
    <source>
        <dbReference type="ARBA" id="ARBA00004651"/>
    </source>
</evidence>
<name>A0A9X7J4C1_9FIRM</name>